<reference evidence="12" key="1">
    <citation type="journal article" date="2019" name="Int. J. Syst. Evol. Microbiol.">
        <title>The Global Catalogue of Microorganisms (GCM) 10K type strain sequencing project: providing services to taxonomists for standard genome sequencing and annotation.</title>
        <authorList>
            <consortium name="The Broad Institute Genomics Platform"/>
            <consortium name="The Broad Institute Genome Sequencing Center for Infectious Disease"/>
            <person name="Wu L."/>
            <person name="Ma J."/>
        </authorList>
    </citation>
    <scope>NUCLEOTIDE SEQUENCE [LARGE SCALE GENOMIC DNA]</scope>
    <source>
        <strain evidence="12">JCM 17738</strain>
    </source>
</reference>
<comment type="cofactor">
    <cofactor evidence="10">
        <name>Mn(2+)</name>
        <dbReference type="ChEBI" id="CHEBI:29035"/>
    </cofactor>
    <text evidence="10">Binds 2 manganese ions per subunit.</text>
</comment>
<keyword evidence="5 10" id="KW-0479">Metal-binding</keyword>
<dbReference type="PANTHER" id="PTHR43782">
    <property type="entry name" value="ARGINASE"/>
    <property type="match status" value="1"/>
</dbReference>
<dbReference type="InterPro" id="IPR023696">
    <property type="entry name" value="Ureohydrolase_dom_sf"/>
</dbReference>
<evidence type="ECO:0000256" key="1">
    <source>
        <dbReference type="ARBA" id="ARBA00005098"/>
    </source>
</evidence>
<dbReference type="PRINTS" id="PR00116">
    <property type="entry name" value="ARGINASE"/>
</dbReference>
<evidence type="ECO:0000313" key="11">
    <source>
        <dbReference type="EMBL" id="GAA4398331.1"/>
    </source>
</evidence>
<evidence type="ECO:0000256" key="2">
    <source>
        <dbReference type="ARBA" id="ARBA00012168"/>
    </source>
</evidence>
<dbReference type="PIRSF" id="PIRSF036979">
    <property type="entry name" value="Arginase"/>
    <property type="match status" value="1"/>
</dbReference>
<keyword evidence="6 10" id="KW-0378">Hydrolase</keyword>
<evidence type="ECO:0000256" key="3">
    <source>
        <dbReference type="ARBA" id="ARBA00018123"/>
    </source>
</evidence>
<dbReference type="InterPro" id="IPR006035">
    <property type="entry name" value="Ureohydrolase"/>
</dbReference>
<evidence type="ECO:0000256" key="6">
    <source>
        <dbReference type="ARBA" id="ARBA00022801"/>
    </source>
</evidence>
<evidence type="ECO:0000256" key="8">
    <source>
        <dbReference type="NCBIfam" id="TIGR01229"/>
    </source>
</evidence>
<evidence type="ECO:0000313" key="12">
    <source>
        <dbReference type="Proteomes" id="UP001500390"/>
    </source>
</evidence>
<organism evidence="11 12">
    <name type="scientific">Ornithinibacter aureus</name>
    <dbReference type="NCBI Taxonomy" id="622664"/>
    <lineage>
        <taxon>Bacteria</taxon>
        <taxon>Bacillati</taxon>
        <taxon>Actinomycetota</taxon>
        <taxon>Actinomycetes</taxon>
        <taxon>Micrococcales</taxon>
        <taxon>Intrasporangiaceae</taxon>
        <taxon>Ornithinibacter</taxon>
    </lineage>
</organism>
<comment type="caution">
    <text evidence="11">The sequence shown here is derived from an EMBL/GenBank/DDBJ whole genome shotgun (WGS) entry which is preliminary data.</text>
</comment>
<dbReference type="EC" id="3.5.3.1" evidence="2 8"/>
<dbReference type="PROSITE" id="PS51409">
    <property type="entry name" value="ARGINASE_2"/>
    <property type="match status" value="1"/>
</dbReference>
<dbReference type="PANTHER" id="PTHR43782:SF3">
    <property type="entry name" value="ARGINASE"/>
    <property type="match status" value="1"/>
</dbReference>
<accession>A0ABP8JZC3</accession>
<dbReference type="Gene3D" id="3.40.800.10">
    <property type="entry name" value="Ureohydrolase domain"/>
    <property type="match status" value="1"/>
</dbReference>
<keyword evidence="7 10" id="KW-0464">Manganese</keyword>
<dbReference type="SUPFAM" id="SSF52768">
    <property type="entry name" value="Arginase/deacetylase"/>
    <property type="match status" value="1"/>
</dbReference>
<comment type="pathway">
    <text evidence="1">Nitrogen metabolism; urea cycle; L-ornithine and urea from L-arginine: step 1/1.</text>
</comment>
<keyword evidence="4 10" id="KW-0056">Arginine metabolism</keyword>
<sequence length="306" mass="32665">MDRISLIGAPTDVGASVVGCRMGPAALRLAGLRASLEKFGAQVRDCGDVGGPDSPMAPPVDGYRHLPEVTAWNHAVFDAVSAELADGRLPIMLGGDHCLAIGSISAAARHCRDTGRTLRVLWFDAHADYNTSSITPSGNMHGMPVAVLTGTGPDALVGLSGAVPAVDPEHVKEIGLRDVDLGEKHLLHEHRVEVFDMRYLDEIGVRHAMEMALEGVDEDTHLHVSLDLDFLDDSIAPGVGTPVRGGPTYREAHLCMEMIADTGRLGSLDIVELNPALDVRSQTSTLAVDLVESLFGKSTLLRVHRR</sequence>
<proteinExistence type="inferred from homology"/>
<evidence type="ECO:0000256" key="5">
    <source>
        <dbReference type="ARBA" id="ARBA00022723"/>
    </source>
</evidence>
<keyword evidence="12" id="KW-1185">Reference proteome</keyword>
<gene>
    <name evidence="11" type="primary">rocF</name>
    <name evidence="11" type="ORF">GCM10023153_23090</name>
</gene>
<comment type="catalytic activity">
    <reaction evidence="10">
        <text>L-arginine + H2O = urea + L-ornithine</text>
        <dbReference type="Rhea" id="RHEA:20569"/>
        <dbReference type="ChEBI" id="CHEBI:15377"/>
        <dbReference type="ChEBI" id="CHEBI:16199"/>
        <dbReference type="ChEBI" id="CHEBI:32682"/>
        <dbReference type="ChEBI" id="CHEBI:46911"/>
        <dbReference type="EC" id="3.5.3.1"/>
    </reaction>
</comment>
<evidence type="ECO:0000256" key="10">
    <source>
        <dbReference type="RuleBase" id="RU361159"/>
    </source>
</evidence>
<dbReference type="CDD" id="cd09989">
    <property type="entry name" value="Arginase"/>
    <property type="match status" value="1"/>
</dbReference>
<protein>
    <recommendedName>
        <fullName evidence="3 8">Arginase</fullName>
        <ecNumber evidence="2 8">3.5.3.1</ecNumber>
    </recommendedName>
</protein>
<dbReference type="InterPro" id="IPR014033">
    <property type="entry name" value="Arginase"/>
</dbReference>
<name>A0ABP8JZC3_9MICO</name>
<dbReference type="Pfam" id="PF00491">
    <property type="entry name" value="Arginase"/>
    <property type="match status" value="1"/>
</dbReference>
<dbReference type="RefSeq" id="WP_159901993.1">
    <property type="nucleotide sequence ID" value="NZ_BAABFX010000032.1"/>
</dbReference>
<dbReference type="Proteomes" id="UP001500390">
    <property type="component" value="Unassembled WGS sequence"/>
</dbReference>
<evidence type="ECO:0000256" key="9">
    <source>
        <dbReference type="PROSITE-ProRule" id="PRU00742"/>
    </source>
</evidence>
<comment type="similarity">
    <text evidence="9 10">Belongs to the arginase family.</text>
</comment>
<dbReference type="EMBL" id="BAABFX010000032">
    <property type="protein sequence ID" value="GAA4398331.1"/>
    <property type="molecule type" value="Genomic_DNA"/>
</dbReference>
<dbReference type="NCBIfam" id="TIGR01229">
    <property type="entry name" value="rocF_arginase"/>
    <property type="match status" value="1"/>
</dbReference>
<evidence type="ECO:0000256" key="7">
    <source>
        <dbReference type="ARBA" id="ARBA00023211"/>
    </source>
</evidence>
<evidence type="ECO:0000256" key="4">
    <source>
        <dbReference type="ARBA" id="ARBA00022503"/>
    </source>
</evidence>